<keyword evidence="2" id="KW-1185">Reference proteome</keyword>
<evidence type="ECO:0000313" key="2">
    <source>
        <dbReference type="Proteomes" id="UP000537141"/>
    </source>
</evidence>
<organism evidence="1 2">
    <name type="scientific">Thalassotalea piscium</name>
    <dbReference type="NCBI Taxonomy" id="1230533"/>
    <lineage>
        <taxon>Bacteria</taxon>
        <taxon>Pseudomonadati</taxon>
        <taxon>Pseudomonadota</taxon>
        <taxon>Gammaproteobacteria</taxon>
        <taxon>Alteromonadales</taxon>
        <taxon>Colwelliaceae</taxon>
        <taxon>Thalassotalea</taxon>
    </lineage>
</organism>
<reference evidence="1 2" key="1">
    <citation type="submission" date="2020-08" db="EMBL/GenBank/DDBJ databases">
        <title>Genomic Encyclopedia of Type Strains, Phase IV (KMG-IV): sequencing the most valuable type-strain genomes for metagenomic binning, comparative biology and taxonomic classification.</title>
        <authorList>
            <person name="Goeker M."/>
        </authorList>
    </citation>
    <scope>NUCLEOTIDE SEQUENCE [LARGE SCALE GENOMIC DNA]</scope>
    <source>
        <strain evidence="1 2">DSM 26287</strain>
    </source>
</reference>
<gene>
    <name evidence="1" type="ORF">HNQ55_003663</name>
</gene>
<dbReference type="RefSeq" id="WP_184426821.1">
    <property type="nucleotide sequence ID" value="NZ_BAABLB010000046.1"/>
</dbReference>
<sequence>MKQLDDKTVKTLLNTKLQCEDLLILMSKNYKQNIAARVSIYVIEQLYRNWTETLSFLHVNQMIFWNAKDETDILSDPKSIPIVIHRVLAKFNNTNMDTYGHH</sequence>
<dbReference type="Proteomes" id="UP000537141">
    <property type="component" value="Unassembled WGS sequence"/>
</dbReference>
<dbReference type="AlphaFoldDB" id="A0A7X0NKK2"/>
<protein>
    <submittedName>
        <fullName evidence="1">Uncharacterized protein</fullName>
    </submittedName>
</protein>
<evidence type="ECO:0000313" key="1">
    <source>
        <dbReference type="EMBL" id="MBB6545120.1"/>
    </source>
</evidence>
<comment type="caution">
    <text evidence="1">The sequence shown here is derived from an EMBL/GenBank/DDBJ whole genome shotgun (WGS) entry which is preliminary data.</text>
</comment>
<accession>A0A7X0NKK2</accession>
<dbReference type="EMBL" id="JACHHU010000049">
    <property type="protein sequence ID" value="MBB6545120.1"/>
    <property type="molecule type" value="Genomic_DNA"/>
</dbReference>
<proteinExistence type="predicted"/>
<name>A0A7X0NKK2_9GAMM</name>